<feature type="domain" description="DNA methylase N-4/N-6" evidence="5">
    <location>
        <begin position="24"/>
        <end position="233"/>
    </location>
</feature>
<evidence type="ECO:0000313" key="6">
    <source>
        <dbReference type="EMBL" id="KPC19231.1"/>
    </source>
</evidence>
<comment type="caution">
    <text evidence="6">The sequence shown here is derived from an EMBL/GenBank/DDBJ whole genome shotgun (WGS) entry which is preliminary data.</text>
</comment>
<dbReference type="GO" id="GO:0032259">
    <property type="term" value="P:methylation"/>
    <property type="evidence" value="ECO:0007669"/>
    <property type="project" value="UniProtKB-KW"/>
</dbReference>
<dbReference type="EMBL" id="LGLK01000046">
    <property type="protein sequence ID" value="KPC19231.1"/>
    <property type="molecule type" value="Genomic_DNA"/>
</dbReference>
<sequence>MKEEIQLYKGDCLELMKSIPDASVDMILCDLPYGTTQNKWDCPIDLSRLWPEYWRICKPSAAIILTAQTPFDKILGASQIGHLKYEWIWEKTAATGFLNAKKSPLKAHENVLVFYRKQPTYNPAMTAGHTIKRTNASYANHGANYGKSSSVRAPYESTERYPRSVQKLPKDNRLKNQHPTQKPVALMEYLIRTYTNEGDIVLDNCMGSGTTGVACIHSGRRFIGIERDEKIFGTASDRIASAIALRNTPVPQIELFGTA</sequence>
<dbReference type="PRINTS" id="PR00508">
    <property type="entry name" value="S21N4MTFRASE"/>
</dbReference>
<comment type="similarity">
    <text evidence="3">Belongs to the N(4)/N(6)-methyltransferase family.</text>
</comment>
<keyword evidence="7" id="KW-1185">Reference proteome</keyword>
<evidence type="ECO:0000256" key="3">
    <source>
        <dbReference type="RuleBase" id="RU362026"/>
    </source>
</evidence>
<dbReference type="RefSeq" id="WP_044298690.1">
    <property type="nucleotide sequence ID" value="NZ_CP020351.1"/>
</dbReference>
<evidence type="ECO:0000259" key="5">
    <source>
        <dbReference type="Pfam" id="PF01555"/>
    </source>
</evidence>
<dbReference type="Gene3D" id="3.40.50.150">
    <property type="entry name" value="Vaccinia Virus protein VP39"/>
    <property type="match status" value="1"/>
</dbReference>
<dbReference type="InterPro" id="IPR002941">
    <property type="entry name" value="DNA_methylase_N4/N6"/>
</dbReference>
<proteinExistence type="inferred from homology"/>
<accession>A0ABR5KWQ8</accession>
<keyword evidence="1 6" id="KW-0489">Methyltransferase</keyword>
<evidence type="ECO:0000256" key="1">
    <source>
        <dbReference type="ARBA" id="ARBA00022603"/>
    </source>
</evidence>
<dbReference type="InterPro" id="IPR001091">
    <property type="entry name" value="RM_Methyltransferase"/>
</dbReference>
<evidence type="ECO:0000256" key="2">
    <source>
        <dbReference type="ARBA" id="ARBA00022679"/>
    </source>
</evidence>
<gene>
    <name evidence="6" type="ORF">AC499_5087</name>
</gene>
<keyword evidence="2" id="KW-0808">Transferase</keyword>
<reference evidence="6 7" key="1">
    <citation type="submission" date="2015-10" db="EMBL/GenBank/DDBJ databases">
        <title>Comparative genomics and high-throughput reverse genetic screens identify a new phytobacterial MAMP and an Arabidopsis receptor required for immune elicitation.</title>
        <authorList>
            <person name="Mott G.A."/>
            <person name="Thakur S."/>
            <person name="Wang P.W."/>
            <person name="Desveaux D."/>
            <person name="Guttman D.S."/>
        </authorList>
    </citation>
    <scope>NUCLEOTIDE SEQUENCE [LARGE SCALE GENOMIC DNA]</scope>
    <source>
        <strain evidence="6 7">107</strain>
    </source>
</reference>
<organism evidence="6 7">
    <name type="scientific">Pseudomonas amygdali pv. lachrymans</name>
    <name type="common">Pseudomonas syringae pv. lachrymans</name>
    <dbReference type="NCBI Taxonomy" id="53707"/>
    <lineage>
        <taxon>Bacteria</taxon>
        <taxon>Pseudomonadati</taxon>
        <taxon>Pseudomonadota</taxon>
        <taxon>Gammaproteobacteria</taxon>
        <taxon>Pseudomonadales</taxon>
        <taxon>Pseudomonadaceae</taxon>
        <taxon>Pseudomonas</taxon>
        <taxon>Pseudomonas amygdali</taxon>
    </lineage>
</organism>
<protein>
    <recommendedName>
        <fullName evidence="3">Methyltransferase</fullName>
        <ecNumber evidence="3">2.1.1.-</ecNumber>
    </recommendedName>
</protein>
<dbReference type="Proteomes" id="UP000037943">
    <property type="component" value="Unassembled WGS sequence"/>
</dbReference>
<name>A0ABR5KWQ8_PSEAV</name>
<dbReference type="Pfam" id="PF01555">
    <property type="entry name" value="N6_N4_Mtase"/>
    <property type="match status" value="1"/>
</dbReference>
<dbReference type="SUPFAM" id="SSF53335">
    <property type="entry name" value="S-adenosyl-L-methionine-dependent methyltransferases"/>
    <property type="match status" value="1"/>
</dbReference>
<dbReference type="EC" id="2.1.1.-" evidence="3"/>
<dbReference type="GO" id="GO:0008168">
    <property type="term" value="F:methyltransferase activity"/>
    <property type="evidence" value="ECO:0007669"/>
    <property type="project" value="UniProtKB-KW"/>
</dbReference>
<evidence type="ECO:0000313" key="7">
    <source>
        <dbReference type="Proteomes" id="UP000037943"/>
    </source>
</evidence>
<dbReference type="InterPro" id="IPR029063">
    <property type="entry name" value="SAM-dependent_MTases_sf"/>
</dbReference>
<feature type="region of interest" description="Disordered" evidence="4">
    <location>
        <begin position="143"/>
        <end position="162"/>
    </location>
</feature>
<evidence type="ECO:0000256" key="4">
    <source>
        <dbReference type="SAM" id="MobiDB-lite"/>
    </source>
</evidence>